<reference evidence="2 3" key="1">
    <citation type="journal article" date="2019" name="Sci. Rep.">
        <title>Orb-weaving spider Araneus ventricosus genome elucidates the spidroin gene catalogue.</title>
        <authorList>
            <person name="Kono N."/>
            <person name="Nakamura H."/>
            <person name="Ohtoshi R."/>
            <person name="Moran D.A.P."/>
            <person name="Shinohara A."/>
            <person name="Yoshida Y."/>
            <person name="Fujiwara M."/>
            <person name="Mori M."/>
            <person name="Tomita M."/>
            <person name="Arakawa K."/>
        </authorList>
    </citation>
    <scope>NUCLEOTIDE SEQUENCE [LARGE SCALE GENOMIC DNA]</scope>
</reference>
<sequence>MDREGPTARKRKLARERYARWRTRQSQETLNRMRVADNENHRRRREGETQEEREKGECIHQQQSQDIVNQSLYFCESQVETQHCGPMNAICEFCKAKNFLGEHP</sequence>
<dbReference type="EMBL" id="BGPR01000114">
    <property type="protein sequence ID" value="GBL95696.1"/>
    <property type="molecule type" value="Genomic_DNA"/>
</dbReference>
<evidence type="ECO:0000313" key="3">
    <source>
        <dbReference type="Proteomes" id="UP000499080"/>
    </source>
</evidence>
<accession>A0A4Y2BWK8</accession>
<dbReference type="Proteomes" id="UP000499080">
    <property type="component" value="Unassembled WGS sequence"/>
</dbReference>
<name>A0A4Y2BWK8_ARAVE</name>
<dbReference type="AlphaFoldDB" id="A0A4Y2BWK8"/>
<feature type="region of interest" description="Disordered" evidence="1">
    <location>
        <begin position="1"/>
        <end position="62"/>
    </location>
</feature>
<keyword evidence="3" id="KW-1185">Reference proteome</keyword>
<comment type="caution">
    <text evidence="2">The sequence shown here is derived from an EMBL/GenBank/DDBJ whole genome shotgun (WGS) entry which is preliminary data.</text>
</comment>
<protein>
    <submittedName>
        <fullName evidence="2">Uncharacterized protein</fullName>
    </submittedName>
</protein>
<evidence type="ECO:0000313" key="2">
    <source>
        <dbReference type="EMBL" id="GBL95696.1"/>
    </source>
</evidence>
<feature type="compositionally biased region" description="Basic and acidic residues" evidence="1">
    <location>
        <begin position="34"/>
        <end position="58"/>
    </location>
</feature>
<evidence type="ECO:0000256" key="1">
    <source>
        <dbReference type="SAM" id="MobiDB-lite"/>
    </source>
</evidence>
<organism evidence="2 3">
    <name type="scientific">Araneus ventricosus</name>
    <name type="common">Orbweaver spider</name>
    <name type="synonym">Epeira ventricosa</name>
    <dbReference type="NCBI Taxonomy" id="182803"/>
    <lineage>
        <taxon>Eukaryota</taxon>
        <taxon>Metazoa</taxon>
        <taxon>Ecdysozoa</taxon>
        <taxon>Arthropoda</taxon>
        <taxon>Chelicerata</taxon>
        <taxon>Arachnida</taxon>
        <taxon>Araneae</taxon>
        <taxon>Araneomorphae</taxon>
        <taxon>Entelegynae</taxon>
        <taxon>Araneoidea</taxon>
        <taxon>Araneidae</taxon>
        <taxon>Araneus</taxon>
    </lineage>
</organism>
<proteinExistence type="predicted"/>
<gene>
    <name evidence="2" type="ORF">AVEN_654_1</name>
</gene>
<dbReference type="OrthoDB" id="6567905at2759"/>